<dbReference type="InterPro" id="IPR032828">
    <property type="entry name" value="PolyA_RNA-bd"/>
</dbReference>
<evidence type="ECO:0000256" key="3">
    <source>
        <dbReference type="ARBA" id="ARBA00022741"/>
    </source>
</evidence>
<dbReference type="GO" id="GO:0052929">
    <property type="term" value="F:ATP:3'-cytidine-cytidine-tRNA adenylyltransferase activity"/>
    <property type="evidence" value="ECO:0007669"/>
    <property type="project" value="TreeGrafter"/>
</dbReference>
<feature type="domain" description="tRNA nucleotidyltransferase/poly(A) polymerase RNA and SrmB- binding" evidence="9">
    <location>
        <begin position="244"/>
        <end position="303"/>
    </location>
</feature>
<dbReference type="GO" id="GO:0000166">
    <property type="term" value="F:nucleotide binding"/>
    <property type="evidence" value="ECO:0007669"/>
    <property type="project" value="UniProtKB-KW"/>
</dbReference>
<dbReference type="InterPro" id="IPR018870">
    <property type="entry name" value="Tti2"/>
</dbReference>
<reference evidence="10 11" key="1">
    <citation type="journal article" date="2016" name="Nat. Commun.">
        <title>Ectomycorrhizal ecology is imprinted in the genome of the dominant symbiotic fungus Cenococcum geophilum.</title>
        <authorList>
            <consortium name="DOE Joint Genome Institute"/>
            <person name="Peter M."/>
            <person name="Kohler A."/>
            <person name="Ohm R.A."/>
            <person name="Kuo A."/>
            <person name="Krutzmann J."/>
            <person name="Morin E."/>
            <person name="Arend M."/>
            <person name="Barry K.W."/>
            <person name="Binder M."/>
            <person name="Choi C."/>
            <person name="Clum A."/>
            <person name="Copeland A."/>
            <person name="Grisel N."/>
            <person name="Haridas S."/>
            <person name="Kipfer T."/>
            <person name="LaButti K."/>
            <person name="Lindquist E."/>
            <person name="Lipzen A."/>
            <person name="Maire R."/>
            <person name="Meier B."/>
            <person name="Mihaltcheva S."/>
            <person name="Molinier V."/>
            <person name="Murat C."/>
            <person name="Poggeler S."/>
            <person name="Quandt C.A."/>
            <person name="Sperisen C."/>
            <person name="Tritt A."/>
            <person name="Tisserant E."/>
            <person name="Crous P.W."/>
            <person name="Henrissat B."/>
            <person name="Nehls U."/>
            <person name="Egli S."/>
            <person name="Spatafora J.W."/>
            <person name="Grigoriev I.V."/>
            <person name="Martin F.M."/>
        </authorList>
    </citation>
    <scope>NUCLEOTIDE SEQUENCE [LARGE SCALE GENOMIC DNA]</scope>
    <source>
        <strain evidence="10 11">CBS 459.81</strain>
    </source>
</reference>
<evidence type="ECO:0000259" key="8">
    <source>
        <dbReference type="Pfam" id="PF01743"/>
    </source>
</evidence>
<dbReference type="Gene3D" id="3.30.460.10">
    <property type="entry name" value="Beta Polymerase, domain 2"/>
    <property type="match status" value="1"/>
</dbReference>
<evidence type="ECO:0000259" key="9">
    <source>
        <dbReference type="Pfam" id="PF12627"/>
    </source>
</evidence>
<evidence type="ECO:0000313" key="10">
    <source>
        <dbReference type="EMBL" id="OCK77704.1"/>
    </source>
</evidence>
<comment type="similarity">
    <text evidence="1 6">Belongs to the tRNA nucleotidyltransferase/poly(A) polymerase family.</text>
</comment>
<evidence type="ECO:0000256" key="6">
    <source>
        <dbReference type="RuleBase" id="RU003953"/>
    </source>
</evidence>
<dbReference type="Pfam" id="PF12627">
    <property type="entry name" value="PolyA_pol_RNAbd"/>
    <property type="match status" value="1"/>
</dbReference>
<dbReference type="GO" id="GO:0001680">
    <property type="term" value="P:tRNA 3'-terminal CCA addition"/>
    <property type="evidence" value="ECO:0007669"/>
    <property type="project" value="TreeGrafter"/>
</dbReference>
<dbReference type="SUPFAM" id="SSF81891">
    <property type="entry name" value="Poly A polymerase C-terminal region-like"/>
    <property type="match status" value="1"/>
</dbReference>
<dbReference type="InterPro" id="IPR002646">
    <property type="entry name" value="PolA_pol_head_dom"/>
</dbReference>
<dbReference type="GO" id="GO:0052927">
    <property type="term" value="F:CC tRNA cytidylyltransferase activity"/>
    <property type="evidence" value="ECO:0007669"/>
    <property type="project" value="TreeGrafter"/>
</dbReference>
<evidence type="ECO:0000256" key="5">
    <source>
        <dbReference type="ARBA" id="ARBA00034736"/>
    </source>
</evidence>
<dbReference type="GO" id="GO:0110078">
    <property type="term" value="C:TTT Hsp90 cochaperone complex"/>
    <property type="evidence" value="ECO:0007669"/>
    <property type="project" value="InterPro"/>
</dbReference>
<name>A0A8E2JD64_9PEZI</name>
<gene>
    <name evidence="10" type="ORF">K432DRAFT_303576</name>
</gene>
<evidence type="ECO:0000256" key="7">
    <source>
        <dbReference type="SAM" id="MobiDB-lite"/>
    </source>
</evidence>
<dbReference type="FunFam" id="3.30.460.10:FF:000019">
    <property type="entry name" value="tRNA nucleotidyltransferase cca2"/>
    <property type="match status" value="1"/>
</dbReference>
<feature type="region of interest" description="Disordered" evidence="7">
    <location>
        <begin position="543"/>
        <end position="564"/>
    </location>
</feature>
<keyword evidence="4 6" id="KW-0694">RNA-binding</keyword>
<dbReference type="GO" id="GO:0003723">
    <property type="term" value="F:RNA binding"/>
    <property type="evidence" value="ECO:0007669"/>
    <property type="project" value="UniProtKB-KW"/>
</dbReference>
<dbReference type="InterPro" id="IPR043519">
    <property type="entry name" value="NT_sf"/>
</dbReference>
<dbReference type="SUPFAM" id="SSF81301">
    <property type="entry name" value="Nucleotidyltransferase"/>
    <property type="match status" value="1"/>
</dbReference>
<dbReference type="InterPro" id="IPR016024">
    <property type="entry name" value="ARM-type_fold"/>
</dbReference>
<protein>
    <submittedName>
        <fullName evidence="10">Poly A polymerase C-terminal region-like protein</fullName>
    </submittedName>
</protein>
<keyword evidence="3" id="KW-0547">Nucleotide-binding</keyword>
<sequence>MSANTNPTTLELTEVETTLRQLLLDVASYIDASPVPEPVDSEVKLPDELAKTKIELRFTGGWVRDKLLGVGSHDIDVAINKMTGYQFGLKMKEYLETPGNSDKYELSSESDDEKAAWNRKGREVAKGFYKIEANPEKSKHLETVTTKILGLDIDLVNLRKETYSEDSRNPQMEFGTPEEDALRRDATVNAMFYNLRTSLVEDFTGQGFKDMQLKIIRTPLEPYQTFKDDPLRVLRLIRFASRLNYTIHPETEKAMENKDIKEALKLKISRERVGIEMEKTLKGPDPHMALGLVDRLGLYETIFTDPTKENAGSPELSYFKPAYDCVLQILGLMGGEDNLSVIPSTLLRDSEEKYLAWISAVLIPWADAPTPDPPKPTAKPLYVAQQVAREGIKAPNKVCDVIAASIRYSEEIRTLKDQCVTQIRYPHRKEASEDATARDTLGMAIRRWGPTWRSQVLFSLLYEVALGSIPKSTIISSYATFLTHLTKLEILDAYAFKPLLTGTELAKALSTRPGPWMKDALDVVMAWQLLHPDITDPSSAIKAVEAQREGSSAKEEPKPKANKSELPARLTTHFLSLTIRPLFASSQNHRHPHLTPAGRKAAIPKSHPPHSFTENHPEPWKDPREAYALDLLRWVLRSVDAKGVEANWGLLVPPILRLLDDLDTAWKATGCELLTLLLQATPPPLLARTGLGNVFEESLMPLLTYLPPLTSEPEAIVLLDRVYPALLTLVDVMYPATTTLTTKTTKMNTPSPPTSNTRTRDREKFLDALFRHGILSPLSHTSASASTQHVRTTSLILSHLLPLLSALGVQSVKHLQHLTPLLSSILSEPLGPAYPPLLLAAAKAMQSVVLNAWPRVGAHRGEVLRGVCVCWVRLGEEGEGKRAREEGLGLDGVRRELRGVVEMLGVVLKSVEGVDFKSEVGVLVGADERLGGLFEGGVDGEV</sequence>
<dbReference type="OrthoDB" id="445712at2759"/>
<evidence type="ECO:0000256" key="4">
    <source>
        <dbReference type="ARBA" id="ARBA00022884"/>
    </source>
</evidence>
<evidence type="ECO:0000256" key="1">
    <source>
        <dbReference type="ARBA" id="ARBA00007265"/>
    </source>
</evidence>
<keyword evidence="11" id="KW-1185">Reference proteome</keyword>
<feature type="region of interest" description="Disordered" evidence="7">
    <location>
        <begin position="588"/>
        <end position="619"/>
    </location>
</feature>
<proteinExistence type="inferred from homology"/>
<dbReference type="SUPFAM" id="SSF48371">
    <property type="entry name" value="ARM repeat"/>
    <property type="match status" value="1"/>
</dbReference>
<comment type="similarity">
    <text evidence="5">Belongs to the TTI2 family.</text>
</comment>
<evidence type="ECO:0000313" key="11">
    <source>
        <dbReference type="Proteomes" id="UP000250266"/>
    </source>
</evidence>
<feature type="compositionally biased region" description="Basic and acidic residues" evidence="7">
    <location>
        <begin position="545"/>
        <end position="563"/>
    </location>
</feature>
<dbReference type="AlphaFoldDB" id="A0A8E2JD64"/>
<dbReference type="GO" id="GO:0005739">
    <property type="term" value="C:mitochondrion"/>
    <property type="evidence" value="ECO:0007669"/>
    <property type="project" value="UniProtKB-ARBA"/>
</dbReference>
<organism evidence="10 11">
    <name type="scientific">Lepidopterella palustris CBS 459.81</name>
    <dbReference type="NCBI Taxonomy" id="1314670"/>
    <lineage>
        <taxon>Eukaryota</taxon>
        <taxon>Fungi</taxon>
        <taxon>Dikarya</taxon>
        <taxon>Ascomycota</taxon>
        <taxon>Pezizomycotina</taxon>
        <taxon>Dothideomycetes</taxon>
        <taxon>Pleosporomycetidae</taxon>
        <taxon>Mytilinidiales</taxon>
        <taxon>Argynnaceae</taxon>
        <taxon>Lepidopterella</taxon>
    </lineage>
</organism>
<dbReference type="PANTHER" id="PTHR13734:SF5">
    <property type="entry name" value="CCA TRNA NUCLEOTIDYLTRANSFERASE, MITOCHONDRIAL"/>
    <property type="match status" value="1"/>
</dbReference>
<feature type="domain" description="Poly A polymerase head" evidence="8">
    <location>
        <begin position="56"/>
        <end position="217"/>
    </location>
</feature>
<dbReference type="PANTHER" id="PTHR13734">
    <property type="entry name" value="TRNA-NUCLEOTIDYLTRANSFERASE"/>
    <property type="match status" value="1"/>
</dbReference>
<dbReference type="Proteomes" id="UP000250266">
    <property type="component" value="Unassembled WGS sequence"/>
</dbReference>
<dbReference type="CDD" id="cd05398">
    <property type="entry name" value="NT_ClassII-CCAase"/>
    <property type="match status" value="1"/>
</dbReference>
<dbReference type="EMBL" id="KV745105">
    <property type="protein sequence ID" value="OCK77704.1"/>
    <property type="molecule type" value="Genomic_DNA"/>
</dbReference>
<dbReference type="Pfam" id="PF01743">
    <property type="entry name" value="PolyA_pol"/>
    <property type="match status" value="1"/>
</dbReference>
<dbReference type="Gene3D" id="1.10.3090.10">
    <property type="entry name" value="cca-adding enzyme, domain 2"/>
    <property type="match status" value="1"/>
</dbReference>
<keyword evidence="2 6" id="KW-0808">Transferase</keyword>
<evidence type="ECO:0000256" key="2">
    <source>
        <dbReference type="ARBA" id="ARBA00022679"/>
    </source>
</evidence>
<accession>A0A8E2JD64</accession>
<dbReference type="Pfam" id="PF10521">
    <property type="entry name" value="Tti2"/>
    <property type="match status" value="1"/>
</dbReference>